<dbReference type="Proteomes" id="UP000015101">
    <property type="component" value="Unassembled WGS sequence"/>
</dbReference>
<organism evidence="6 7">
    <name type="scientific">Helobdella robusta</name>
    <name type="common">Californian leech</name>
    <dbReference type="NCBI Taxonomy" id="6412"/>
    <lineage>
        <taxon>Eukaryota</taxon>
        <taxon>Metazoa</taxon>
        <taxon>Spiralia</taxon>
        <taxon>Lophotrochozoa</taxon>
        <taxon>Annelida</taxon>
        <taxon>Clitellata</taxon>
        <taxon>Hirudinea</taxon>
        <taxon>Rhynchobdellida</taxon>
        <taxon>Glossiphoniidae</taxon>
        <taxon>Helobdella</taxon>
    </lineage>
</organism>
<dbReference type="PANTHER" id="PTHR15856">
    <property type="entry name" value="PHD FINGER PROTEIN 20-RELATED"/>
    <property type="match status" value="1"/>
</dbReference>
<keyword evidence="2" id="KW-0677">Repeat</keyword>
<name>T1G6N5_HELRO</name>
<dbReference type="RefSeq" id="XP_009026843.1">
    <property type="nucleotide sequence ID" value="XM_009028595.1"/>
</dbReference>
<evidence type="ECO:0008006" key="8">
    <source>
        <dbReference type="Google" id="ProtNLM"/>
    </source>
</evidence>
<dbReference type="AlphaFoldDB" id="T1G6N5"/>
<dbReference type="SUPFAM" id="SSF63748">
    <property type="entry name" value="Tudor/PWWP/MBT"/>
    <property type="match status" value="1"/>
</dbReference>
<evidence type="ECO:0000256" key="3">
    <source>
        <dbReference type="ARBA" id="ARBA00023242"/>
    </source>
</evidence>
<feature type="region of interest" description="Disordered" evidence="4">
    <location>
        <begin position="60"/>
        <end position="88"/>
    </location>
</feature>
<accession>T1G6N5</accession>
<dbReference type="CTD" id="20216732"/>
<dbReference type="GO" id="GO:0005634">
    <property type="term" value="C:nucleus"/>
    <property type="evidence" value="ECO:0007669"/>
    <property type="project" value="UniProtKB-SubCell"/>
</dbReference>
<keyword evidence="3" id="KW-0539">Nucleus</keyword>
<dbReference type="EnsemblMetazoa" id="HelroT87257">
    <property type="protein sequence ID" value="HelroP87257"/>
    <property type="gene ID" value="HelroG87257"/>
</dbReference>
<dbReference type="KEGG" id="hro:HELRODRAFT_87257"/>
<dbReference type="PANTHER" id="PTHR15856:SF51">
    <property type="entry name" value="MBD-R2"/>
    <property type="match status" value="1"/>
</dbReference>
<evidence type="ECO:0000313" key="5">
    <source>
        <dbReference type="EMBL" id="ESN94960.1"/>
    </source>
</evidence>
<dbReference type="InterPro" id="IPR004092">
    <property type="entry name" value="Mbt"/>
</dbReference>
<dbReference type="GO" id="GO:0006355">
    <property type="term" value="P:regulation of DNA-templated transcription"/>
    <property type="evidence" value="ECO:0007669"/>
    <property type="project" value="InterPro"/>
</dbReference>
<dbReference type="InterPro" id="IPR043449">
    <property type="entry name" value="PHF20-like"/>
</dbReference>
<feature type="compositionally biased region" description="Low complexity" evidence="4">
    <location>
        <begin position="65"/>
        <end position="88"/>
    </location>
</feature>
<keyword evidence="7" id="KW-1185">Reference proteome</keyword>
<dbReference type="Gene3D" id="2.30.30.140">
    <property type="match status" value="1"/>
</dbReference>
<dbReference type="GeneID" id="20216732"/>
<reference evidence="7" key="1">
    <citation type="submission" date="2012-12" db="EMBL/GenBank/DDBJ databases">
        <authorList>
            <person name="Hellsten U."/>
            <person name="Grimwood J."/>
            <person name="Chapman J.A."/>
            <person name="Shapiro H."/>
            <person name="Aerts A."/>
            <person name="Otillar R.P."/>
            <person name="Terry A.Y."/>
            <person name="Boore J.L."/>
            <person name="Simakov O."/>
            <person name="Marletaz F."/>
            <person name="Cho S.-J."/>
            <person name="Edsinger-Gonzales E."/>
            <person name="Havlak P."/>
            <person name="Kuo D.-H."/>
            <person name="Larsson T."/>
            <person name="Lv J."/>
            <person name="Arendt D."/>
            <person name="Savage R."/>
            <person name="Osoegawa K."/>
            <person name="de Jong P."/>
            <person name="Lindberg D.R."/>
            <person name="Seaver E.C."/>
            <person name="Weisblat D.A."/>
            <person name="Putnam N.H."/>
            <person name="Grigoriev I.V."/>
            <person name="Rokhsar D.S."/>
        </authorList>
    </citation>
    <scope>NUCLEOTIDE SEQUENCE</scope>
</reference>
<evidence type="ECO:0000256" key="1">
    <source>
        <dbReference type="ARBA" id="ARBA00004123"/>
    </source>
</evidence>
<gene>
    <name evidence="6" type="primary">20216732</name>
    <name evidence="5" type="ORF">HELRODRAFT_87257</name>
</gene>
<dbReference type="InParanoid" id="T1G6N5"/>
<dbReference type="CDD" id="cd20104">
    <property type="entry name" value="MBT_PHF20L1-like"/>
    <property type="match status" value="1"/>
</dbReference>
<evidence type="ECO:0000313" key="6">
    <source>
        <dbReference type="EnsemblMetazoa" id="HelroP87257"/>
    </source>
</evidence>
<proteinExistence type="predicted"/>
<evidence type="ECO:0000313" key="7">
    <source>
        <dbReference type="Proteomes" id="UP000015101"/>
    </source>
</evidence>
<evidence type="ECO:0000256" key="2">
    <source>
        <dbReference type="ARBA" id="ARBA00022737"/>
    </source>
</evidence>
<dbReference type="HOGENOM" id="CLU_2280418_0_0_1"/>
<reference evidence="6" key="3">
    <citation type="submission" date="2015-06" db="UniProtKB">
        <authorList>
            <consortium name="EnsemblMetazoa"/>
        </authorList>
    </citation>
    <scope>IDENTIFICATION</scope>
</reference>
<dbReference type="OrthoDB" id="161570at2759"/>
<reference evidence="5 7" key="2">
    <citation type="journal article" date="2013" name="Nature">
        <title>Insights into bilaterian evolution from three spiralian genomes.</title>
        <authorList>
            <person name="Simakov O."/>
            <person name="Marletaz F."/>
            <person name="Cho S.J."/>
            <person name="Edsinger-Gonzales E."/>
            <person name="Havlak P."/>
            <person name="Hellsten U."/>
            <person name="Kuo D.H."/>
            <person name="Larsson T."/>
            <person name="Lv J."/>
            <person name="Arendt D."/>
            <person name="Savage R."/>
            <person name="Osoegawa K."/>
            <person name="de Jong P."/>
            <person name="Grimwood J."/>
            <person name="Chapman J.A."/>
            <person name="Shapiro H."/>
            <person name="Aerts A."/>
            <person name="Otillar R.P."/>
            <person name="Terry A.Y."/>
            <person name="Boore J.L."/>
            <person name="Grigoriev I.V."/>
            <person name="Lindberg D.R."/>
            <person name="Seaver E.C."/>
            <person name="Weisblat D.A."/>
            <person name="Putnam N.H."/>
            <person name="Rokhsar D.S."/>
        </authorList>
    </citation>
    <scope>NUCLEOTIDE SEQUENCE</scope>
</reference>
<protein>
    <recommendedName>
        <fullName evidence="8">Tudor-knot domain-containing protein</fullName>
    </recommendedName>
</protein>
<dbReference type="STRING" id="6412.T1G6N5"/>
<dbReference type="EMBL" id="KB097552">
    <property type="protein sequence ID" value="ESN94960.1"/>
    <property type="molecule type" value="Genomic_DNA"/>
</dbReference>
<dbReference type="Pfam" id="PF02820">
    <property type="entry name" value="MBT"/>
    <property type="match status" value="1"/>
</dbReference>
<comment type="subcellular location">
    <subcellularLocation>
        <location evidence="1">Nucleus</location>
    </subcellularLocation>
</comment>
<sequence length="102" mass="11748">MSEGWEVGDRLEAQDYLNYWFVYTAKIIGSDAEKDLVLVHFEGWNSRYDEWVHVRSNRLRPLTTSSSPSPSNNKNNNNRSSSASGLSQHSLPVSLEKLGWWF</sequence>
<dbReference type="EMBL" id="AMQM01006994">
    <property type="status" value="NOT_ANNOTATED_CDS"/>
    <property type="molecule type" value="Genomic_DNA"/>
</dbReference>
<evidence type="ECO:0000256" key="4">
    <source>
        <dbReference type="SAM" id="MobiDB-lite"/>
    </source>
</evidence>